<feature type="signal peptide" evidence="2">
    <location>
        <begin position="1"/>
        <end position="19"/>
    </location>
</feature>
<dbReference type="EMBL" id="DS985241">
    <property type="protein sequence ID" value="EDV29212.1"/>
    <property type="molecule type" value="Genomic_DNA"/>
</dbReference>
<sequence>MKICLLVVTIIGLNAIATCKEITDRHVYKNNQEPIINWFKRRQAPPDSGISLFNERQEPGISLFNERQEPGISLFNERQEPGISLFNERQGPGISLFNDRQAPPGASISLSNERQARSNTGISLFKKRHIFSDADFNNLKRRQDPLISWFEERQESEDPLISWFNERHNPLFSEFNVRHDPTATSHKEEEEDKNIPGLSLFKREFRSNAKLSKTNYHPQLRLKGSTHFKGILSAKRNDKLSVSQKRDGYNKKFNTEKLHHSSNILKSKA</sequence>
<dbReference type="GeneID" id="6749628"/>
<dbReference type="PANTHER" id="PTHR15817">
    <property type="entry name" value="STG PROTEIN"/>
    <property type="match status" value="1"/>
</dbReference>
<feature type="chain" id="PRO_5002798105" evidence="2">
    <location>
        <begin position="20"/>
        <end position="269"/>
    </location>
</feature>
<gene>
    <name evidence="3" type="ORF">TRIADDRAFT_51274</name>
</gene>
<dbReference type="AlphaFoldDB" id="B3RI57"/>
<evidence type="ECO:0000313" key="4">
    <source>
        <dbReference type="Proteomes" id="UP000009022"/>
    </source>
</evidence>
<evidence type="ECO:0000256" key="2">
    <source>
        <dbReference type="SAM" id="SignalP"/>
    </source>
</evidence>
<dbReference type="KEGG" id="tad:TRIADDRAFT_51274"/>
<dbReference type="InterPro" id="IPR026135">
    <property type="entry name" value="C6orf15"/>
</dbReference>
<dbReference type="GO" id="GO:0030198">
    <property type="term" value="P:extracellular matrix organization"/>
    <property type="evidence" value="ECO:0000318"/>
    <property type="project" value="GO_Central"/>
</dbReference>
<reference evidence="3 4" key="1">
    <citation type="journal article" date="2008" name="Nature">
        <title>The Trichoplax genome and the nature of placozoans.</title>
        <authorList>
            <person name="Srivastava M."/>
            <person name="Begovic E."/>
            <person name="Chapman J."/>
            <person name="Putnam N.H."/>
            <person name="Hellsten U."/>
            <person name="Kawashima T."/>
            <person name="Kuo A."/>
            <person name="Mitros T."/>
            <person name="Salamov A."/>
            <person name="Carpenter M.L."/>
            <person name="Signorovitch A.Y."/>
            <person name="Moreno M.A."/>
            <person name="Kamm K."/>
            <person name="Grimwood J."/>
            <person name="Schmutz J."/>
            <person name="Shapiro H."/>
            <person name="Grigoriev I.V."/>
            <person name="Buss L.W."/>
            <person name="Schierwater B."/>
            <person name="Dellaporta S.L."/>
            <person name="Rokhsar D.S."/>
        </authorList>
    </citation>
    <scope>NUCLEOTIDE SEQUENCE [LARGE SCALE GENOMIC DNA]</scope>
    <source>
        <strain evidence="3 4">Grell-BS-1999</strain>
    </source>
</reference>
<keyword evidence="2" id="KW-0732">Signal</keyword>
<name>B3RI57_TRIAD</name>
<feature type="region of interest" description="Disordered" evidence="1">
    <location>
        <begin position="237"/>
        <end position="269"/>
    </location>
</feature>
<dbReference type="PANTHER" id="PTHR15817:SF2">
    <property type="entry name" value="SIMILAR TO RIKEN CDNA 2300002M23"/>
    <property type="match status" value="1"/>
</dbReference>
<proteinExistence type="predicted"/>
<dbReference type="InParanoid" id="B3RI57"/>
<dbReference type="RefSeq" id="XP_002108414.1">
    <property type="nucleotide sequence ID" value="XM_002108378.1"/>
</dbReference>
<evidence type="ECO:0000256" key="1">
    <source>
        <dbReference type="SAM" id="MobiDB-lite"/>
    </source>
</evidence>
<dbReference type="GO" id="GO:0031012">
    <property type="term" value="C:extracellular matrix"/>
    <property type="evidence" value="ECO:0000318"/>
    <property type="project" value="GO_Central"/>
</dbReference>
<dbReference type="Proteomes" id="UP000009022">
    <property type="component" value="Unassembled WGS sequence"/>
</dbReference>
<dbReference type="CTD" id="6749628"/>
<keyword evidence="4" id="KW-1185">Reference proteome</keyword>
<accession>B3RI57</accession>
<evidence type="ECO:0000313" key="3">
    <source>
        <dbReference type="EMBL" id="EDV29212.1"/>
    </source>
</evidence>
<protein>
    <submittedName>
        <fullName evidence="3">Uncharacterized protein</fullName>
    </submittedName>
</protein>
<organism evidence="3 4">
    <name type="scientific">Trichoplax adhaerens</name>
    <name type="common">Trichoplax reptans</name>
    <dbReference type="NCBI Taxonomy" id="10228"/>
    <lineage>
        <taxon>Eukaryota</taxon>
        <taxon>Metazoa</taxon>
        <taxon>Placozoa</taxon>
        <taxon>Uniplacotomia</taxon>
        <taxon>Trichoplacea</taxon>
        <taxon>Trichoplacidae</taxon>
        <taxon>Trichoplax</taxon>
    </lineage>
</organism>
<dbReference type="HOGENOM" id="CLU_1035588_0_0_1"/>
<feature type="compositionally biased region" description="Basic and acidic residues" evidence="1">
    <location>
        <begin position="237"/>
        <end position="259"/>
    </location>
</feature>